<gene>
    <name evidence="2" type="ORF">GCM10025875_19190</name>
</gene>
<dbReference type="RefSeq" id="WP_284250661.1">
    <property type="nucleotide sequence ID" value="NZ_BSUM01000001.1"/>
</dbReference>
<feature type="compositionally biased region" description="Gly residues" evidence="1">
    <location>
        <begin position="53"/>
        <end position="65"/>
    </location>
</feature>
<evidence type="ECO:0000313" key="3">
    <source>
        <dbReference type="Proteomes" id="UP001157161"/>
    </source>
</evidence>
<keyword evidence="3" id="KW-1185">Reference proteome</keyword>
<evidence type="ECO:0000313" key="2">
    <source>
        <dbReference type="EMBL" id="GMA31927.1"/>
    </source>
</evidence>
<organism evidence="2 3">
    <name type="scientific">Litorihabitans aurantiacus</name>
    <dbReference type="NCBI Taxonomy" id="1930061"/>
    <lineage>
        <taxon>Bacteria</taxon>
        <taxon>Bacillati</taxon>
        <taxon>Actinomycetota</taxon>
        <taxon>Actinomycetes</taxon>
        <taxon>Micrococcales</taxon>
        <taxon>Beutenbergiaceae</taxon>
        <taxon>Litorihabitans</taxon>
    </lineage>
</organism>
<dbReference type="Proteomes" id="UP001157161">
    <property type="component" value="Unassembled WGS sequence"/>
</dbReference>
<dbReference type="AlphaFoldDB" id="A0AA37XF90"/>
<reference evidence="2" key="1">
    <citation type="journal article" date="2014" name="Int. J. Syst. Evol. Microbiol.">
        <title>Complete genome sequence of Corynebacterium casei LMG S-19264T (=DSM 44701T), isolated from a smear-ripened cheese.</title>
        <authorList>
            <consortium name="US DOE Joint Genome Institute (JGI-PGF)"/>
            <person name="Walter F."/>
            <person name="Albersmeier A."/>
            <person name="Kalinowski J."/>
            <person name="Ruckert C."/>
        </authorList>
    </citation>
    <scope>NUCLEOTIDE SEQUENCE</scope>
    <source>
        <strain evidence="2">NBRC 112290</strain>
    </source>
</reference>
<sequence>MVFGGAPLGSAHAPHPLPDRRRRGRHAPGRLLLGQRRHDSPPSPSTSASPGESGSGTPAGVGIAGGRDADDDVADECAAGVGVQIDVGDLDEDREDAVEDAISAIEGAWCISAQTPITAREALDLIGVSTEGTTEYGDAVICRVDGVPAADLEIANPEGGSYTEECAGMPAAFAYWGMWVKTVNGPWDYAQEGVDTQPLEQGEQLELLFTLNGEPTSPDGGSAG</sequence>
<name>A0AA37XF90_9MICO</name>
<evidence type="ECO:0008006" key="4">
    <source>
        <dbReference type="Google" id="ProtNLM"/>
    </source>
</evidence>
<evidence type="ECO:0000256" key="1">
    <source>
        <dbReference type="SAM" id="MobiDB-lite"/>
    </source>
</evidence>
<reference evidence="2" key="2">
    <citation type="submission" date="2023-02" db="EMBL/GenBank/DDBJ databases">
        <authorList>
            <person name="Sun Q."/>
            <person name="Mori K."/>
        </authorList>
    </citation>
    <scope>NUCLEOTIDE SEQUENCE</scope>
    <source>
        <strain evidence="2">NBRC 112290</strain>
    </source>
</reference>
<proteinExistence type="predicted"/>
<feature type="region of interest" description="Disordered" evidence="1">
    <location>
        <begin position="1"/>
        <end position="71"/>
    </location>
</feature>
<accession>A0AA37XF90</accession>
<dbReference type="EMBL" id="BSUM01000001">
    <property type="protein sequence ID" value="GMA31927.1"/>
    <property type="molecule type" value="Genomic_DNA"/>
</dbReference>
<comment type="caution">
    <text evidence="2">The sequence shown here is derived from an EMBL/GenBank/DDBJ whole genome shotgun (WGS) entry which is preliminary data.</text>
</comment>
<protein>
    <recommendedName>
        <fullName evidence="4">DUF4430 domain-containing protein</fullName>
    </recommendedName>
</protein>